<keyword evidence="2" id="KW-1185">Reference proteome</keyword>
<sequence length="221" mass="25845">PFWADLPYTDICKVICNDTLHGLHKAFKDHTVQWNINCVTPFEIDNRVRHLPKTPGFRHFSGGISKISQWSGREAKDLQRIFLPLLVGVQSCSAIKATQAELDFIYHAGWKTLGDDDFKRMKDFNKIFHDNKDAFLQTSTHGGQEQAHFNIPKLHAQHHYPENICWLGAPYNYSTEISECYHIEVAKKAYKATNRKEYVNQMLLWLTRQEKIYLHGMLLRW</sequence>
<evidence type="ECO:0000313" key="1">
    <source>
        <dbReference type="EMBL" id="KIJ31863.1"/>
    </source>
</evidence>
<dbReference type="Pfam" id="PF18759">
    <property type="entry name" value="Plavaka"/>
    <property type="match status" value="1"/>
</dbReference>
<dbReference type="Proteomes" id="UP000054279">
    <property type="component" value="Unassembled WGS sequence"/>
</dbReference>
<feature type="non-terminal residue" evidence="1">
    <location>
        <position position="1"/>
    </location>
</feature>
<gene>
    <name evidence="1" type="ORF">M422DRAFT_143002</name>
</gene>
<dbReference type="OrthoDB" id="3232941at2759"/>
<feature type="non-terminal residue" evidence="1">
    <location>
        <position position="221"/>
    </location>
</feature>
<name>A0A0C9TP99_SPHS4</name>
<protein>
    <submittedName>
        <fullName evidence="1">Uncharacterized protein</fullName>
    </submittedName>
</protein>
<accession>A0A0C9TP99</accession>
<dbReference type="EMBL" id="KN837235">
    <property type="protein sequence ID" value="KIJ31863.1"/>
    <property type="molecule type" value="Genomic_DNA"/>
</dbReference>
<evidence type="ECO:0000313" key="2">
    <source>
        <dbReference type="Proteomes" id="UP000054279"/>
    </source>
</evidence>
<dbReference type="HOGENOM" id="CLU_006344_12_2_1"/>
<dbReference type="AlphaFoldDB" id="A0A0C9TP99"/>
<dbReference type="InterPro" id="IPR041078">
    <property type="entry name" value="Plavaka"/>
</dbReference>
<organism evidence="1 2">
    <name type="scientific">Sphaerobolus stellatus (strain SS14)</name>
    <dbReference type="NCBI Taxonomy" id="990650"/>
    <lineage>
        <taxon>Eukaryota</taxon>
        <taxon>Fungi</taxon>
        <taxon>Dikarya</taxon>
        <taxon>Basidiomycota</taxon>
        <taxon>Agaricomycotina</taxon>
        <taxon>Agaricomycetes</taxon>
        <taxon>Phallomycetidae</taxon>
        <taxon>Geastrales</taxon>
        <taxon>Sphaerobolaceae</taxon>
        <taxon>Sphaerobolus</taxon>
    </lineage>
</organism>
<proteinExistence type="predicted"/>
<reference evidence="1 2" key="1">
    <citation type="submission" date="2014-06" db="EMBL/GenBank/DDBJ databases">
        <title>Evolutionary Origins and Diversification of the Mycorrhizal Mutualists.</title>
        <authorList>
            <consortium name="DOE Joint Genome Institute"/>
            <consortium name="Mycorrhizal Genomics Consortium"/>
            <person name="Kohler A."/>
            <person name="Kuo A."/>
            <person name="Nagy L.G."/>
            <person name="Floudas D."/>
            <person name="Copeland A."/>
            <person name="Barry K.W."/>
            <person name="Cichocki N."/>
            <person name="Veneault-Fourrey C."/>
            <person name="LaButti K."/>
            <person name="Lindquist E.A."/>
            <person name="Lipzen A."/>
            <person name="Lundell T."/>
            <person name="Morin E."/>
            <person name="Murat C."/>
            <person name="Riley R."/>
            <person name="Ohm R."/>
            <person name="Sun H."/>
            <person name="Tunlid A."/>
            <person name="Henrissat B."/>
            <person name="Grigoriev I.V."/>
            <person name="Hibbett D.S."/>
            <person name="Martin F."/>
        </authorList>
    </citation>
    <scope>NUCLEOTIDE SEQUENCE [LARGE SCALE GENOMIC DNA]</scope>
    <source>
        <strain evidence="1 2">SS14</strain>
    </source>
</reference>